<keyword evidence="10" id="KW-1185">Reference proteome</keyword>
<feature type="region of interest" description="Disordered" evidence="7">
    <location>
        <begin position="315"/>
        <end position="392"/>
    </location>
</feature>
<evidence type="ECO:0000313" key="10">
    <source>
        <dbReference type="Proteomes" id="UP000472260"/>
    </source>
</evidence>
<feature type="compositionally biased region" description="Basic and acidic residues" evidence="7">
    <location>
        <begin position="969"/>
        <end position="983"/>
    </location>
</feature>
<dbReference type="InterPro" id="IPR058607">
    <property type="entry name" value="HMG-box_Cic-like"/>
</dbReference>
<dbReference type="PANTHER" id="PTHR13059">
    <property type="entry name" value="HMG-BOX TRANSCRIPTION FACTOR BBX"/>
    <property type="match status" value="1"/>
</dbReference>
<feature type="region of interest" description="Disordered" evidence="7">
    <location>
        <begin position="1192"/>
        <end position="1244"/>
    </location>
</feature>
<evidence type="ECO:0000259" key="8">
    <source>
        <dbReference type="PROSITE" id="PS50118"/>
    </source>
</evidence>
<dbReference type="GO" id="GO:0005634">
    <property type="term" value="C:nucleus"/>
    <property type="evidence" value="ECO:0007669"/>
    <property type="project" value="UniProtKB-UniRule"/>
</dbReference>
<feature type="compositionally biased region" description="Basic and acidic residues" evidence="7">
    <location>
        <begin position="919"/>
        <end position="941"/>
    </location>
</feature>
<evidence type="ECO:0000256" key="6">
    <source>
        <dbReference type="PROSITE-ProRule" id="PRU00267"/>
    </source>
</evidence>
<dbReference type="Pfam" id="PF25981">
    <property type="entry name" value="HTH_Cic_C"/>
    <property type="match status" value="1"/>
</dbReference>
<dbReference type="Ensembl" id="ENSSANT00000047662.1">
    <property type="protein sequence ID" value="ENSSANP00000044815.1"/>
    <property type="gene ID" value="ENSSANG00000022624.1"/>
</dbReference>
<feature type="compositionally biased region" description="Acidic residues" evidence="7">
    <location>
        <begin position="59"/>
        <end position="69"/>
    </location>
</feature>
<dbReference type="InterPro" id="IPR058606">
    <property type="entry name" value="HTH_Cic_C"/>
</dbReference>
<feature type="compositionally biased region" description="Basic and acidic residues" evidence="7">
    <location>
        <begin position="949"/>
        <end position="958"/>
    </location>
</feature>
<feature type="compositionally biased region" description="Basic and acidic residues" evidence="7">
    <location>
        <begin position="94"/>
        <end position="105"/>
    </location>
</feature>
<keyword evidence="3 6" id="KW-0238">DNA-binding</keyword>
<dbReference type="Proteomes" id="UP000472260">
    <property type="component" value="Unassembled WGS sequence"/>
</dbReference>
<dbReference type="SMART" id="SM00398">
    <property type="entry name" value="HMG"/>
    <property type="match status" value="1"/>
</dbReference>
<dbReference type="FunFam" id="1.10.30.10:FF:000075">
    <property type="entry name" value="Capicua transcriptional repressor a"/>
    <property type="match status" value="1"/>
</dbReference>
<dbReference type="InterPro" id="IPR036910">
    <property type="entry name" value="HMG_box_dom_sf"/>
</dbReference>
<evidence type="ECO:0000256" key="7">
    <source>
        <dbReference type="SAM" id="MobiDB-lite"/>
    </source>
</evidence>
<dbReference type="AlphaFoldDB" id="A0A671NFI1"/>
<dbReference type="InterPro" id="IPR009071">
    <property type="entry name" value="HMG_box_dom"/>
</dbReference>
<dbReference type="Gene3D" id="1.10.30.10">
    <property type="entry name" value="High mobility group box domain"/>
    <property type="match status" value="1"/>
</dbReference>
<keyword evidence="5 6" id="KW-0539">Nucleus</keyword>
<feature type="compositionally biased region" description="Basic and acidic residues" evidence="7">
    <location>
        <begin position="1219"/>
        <end position="1244"/>
    </location>
</feature>
<reference evidence="9" key="1">
    <citation type="submission" date="2025-08" db="UniProtKB">
        <authorList>
            <consortium name="Ensembl"/>
        </authorList>
    </citation>
    <scope>IDENTIFICATION</scope>
</reference>
<evidence type="ECO:0000256" key="3">
    <source>
        <dbReference type="ARBA" id="ARBA00023125"/>
    </source>
</evidence>
<feature type="region of interest" description="Disordered" evidence="7">
    <location>
        <begin position="1035"/>
        <end position="1098"/>
    </location>
</feature>
<feature type="compositionally biased region" description="Basic and acidic residues" evidence="7">
    <location>
        <begin position="877"/>
        <end position="901"/>
    </location>
</feature>
<evidence type="ECO:0000313" key="9">
    <source>
        <dbReference type="Ensembl" id="ENSSANP00000044815.1"/>
    </source>
</evidence>
<dbReference type="SUPFAM" id="SSF47095">
    <property type="entry name" value="HMG-box"/>
    <property type="match status" value="1"/>
</dbReference>
<feature type="region of interest" description="Disordered" evidence="7">
    <location>
        <begin position="736"/>
        <end position="755"/>
    </location>
</feature>
<accession>A0A671NFI1</accession>
<dbReference type="CDD" id="cd21990">
    <property type="entry name" value="HMG-box_CIC-like"/>
    <property type="match status" value="1"/>
</dbReference>
<protein>
    <submittedName>
        <fullName evidence="9">Capicua transcriptional repressor a</fullName>
    </submittedName>
</protein>
<feature type="region of interest" description="Disordered" evidence="7">
    <location>
        <begin position="877"/>
        <end position="1022"/>
    </location>
</feature>
<evidence type="ECO:0000256" key="4">
    <source>
        <dbReference type="ARBA" id="ARBA00023163"/>
    </source>
</evidence>
<evidence type="ECO:0000256" key="2">
    <source>
        <dbReference type="ARBA" id="ARBA00023015"/>
    </source>
</evidence>
<feature type="region of interest" description="Disordered" evidence="7">
    <location>
        <begin position="1"/>
        <end position="105"/>
    </location>
</feature>
<feature type="compositionally biased region" description="Basic and acidic residues" evidence="7">
    <location>
        <begin position="252"/>
        <end position="262"/>
    </location>
</feature>
<evidence type="ECO:0000256" key="1">
    <source>
        <dbReference type="ARBA" id="ARBA00022553"/>
    </source>
</evidence>
<dbReference type="PANTHER" id="PTHR13059:SF14">
    <property type="entry name" value="PROTEIN CAPICUA HOMOLOG ISOFORM X1"/>
    <property type="match status" value="1"/>
</dbReference>
<dbReference type="GO" id="GO:0000981">
    <property type="term" value="F:DNA-binding transcription factor activity, RNA polymerase II-specific"/>
    <property type="evidence" value="ECO:0007669"/>
    <property type="project" value="TreeGrafter"/>
</dbReference>
<feature type="DNA-binding region" description="HMG box" evidence="6">
    <location>
        <begin position="105"/>
        <end position="173"/>
    </location>
</feature>
<dbReference type="GO" id="GO:0000977">
    <property type="term" value="F:RNA polymerase II transcription regulatory region sequence-specific DNA binding"/>
    <property type="evidence" value="ECO:0007669"/>
    <property type="project" value="TreeGrafter"/>
</dbReference>
<reference evidence="9" key="2">
    <citation type="submission" date="2025-09" db="UniProtKB">
        <authorList>
            <consortium name="Ensembl"/>
        </authorList>
    </citation>
    <scope>IDENTIFICATION</scope>
</reference>
<organism evidence="9 10">
    <name type="scientific">Sinocyclocheilus anshuiensis</name>
    <dbReference type="NCBI Taxonomy" id="1608454"/>
    <lineage>
        <taxon>Eukaryota</taxon>
        <taxon>Metazoa</taxon>
        <taxon>Chordata</taxon>
        <taxon>Craniata</taxon>
        <taxon>Vertebrata</taxon>
        <taxon>Euteleostomi</taxon>
        <taxon>Actinopterygii</taxon>
        <taxon>Neopterygii</taxon>
        <taxon>Teleostei</taxon>
        <taxon>Ostariophysi</taxon>
        <taxon>Cypriniformes</taxon>
        <taxon>Cyprinidae</taxon>
        <taxon>Cyprininae</taxon>
        <taxon>Sinocyclocheilus</taxon>
    </lineage>
</organism>
<feature type="compositionally biased region" description="Polar residues" evidence="7">
    <location>
        <begin position="338"/>
        <end position="349"/>
    </location>
</feature>
<feature type="compositionally biased region" description="Low complexity" evidence="7">
    <location>
        <begin position="1197"/>
        <end position="1211"/>
    </location>
</feature>
<feature type="domain" description="HMG box" evidence="8">
    <location>
        <begin position="105"/>
        <end position="173"/>
    </location>
</feature>
<keyword evidence="1" id="KW-0597">Phosphoprotein</keyword>
<keyword evidence="2" id="KW-0805">Transcription regulation</keyword>
<proteinExistence type="predicted"/>
<feature type="region of interest" description="Disordered" evidence="7">
    <location>
        <begin position="181"/>
        <end position="287"/>
    </location>
</feature>
<evidence type="ECO:0000256" key="5">
    <source>
        <dbReference type="ARBA" id="ARBA00023242"/>
    </source>
</evidence>
<name>A0A671NFI1_9TELE</name>
<dbReference type="Pfam" id="PF00505">
    <property type="entry name" value="HMG_box"/>
    <property type="match status" value="1"/>
</dbReference>
<feature type="compositionally biased region" description="Basic and acidic residues" evidence="7">
    <location>
        <begin position="350"/>
        <end position="370"/>
    </location>
</feature>
<sequence length="1244" mass="132381">MCMQPADGQTLINQGKEPRCGVALVTEGPTDRPAPQRGSPSCPPPTAEDPPVERGGGDSETESDADDLFFPDQDTAPSISSVKRRTQSLSALPKEGDKKREKDHIRRPMNAFMIFSKRHRALVHQRHPNQDNRTVSKILGEWWYALGPKEKQKYHDLAFQVKEAHFRAHPDWKWCNKDRRKSLSEGRGTPGAKEAHEHSVSESTEAHSTSQGAVHKGAGPSWTSPRSDGHGGSMGGKLQRPRAFSQSAVHNLESREKERALERAGLFHPRRPAHPRRPSEDVTSDEEPMVICEEGDDDVLEDSFADGSIDLKCKERVTDSDDENDHADEADSKRTFQPVHSSLGLSPTVNKDDKERHEKNLEKKEKRRMGGAELDNGGPKEGKGGGRGGQVPFHVNSASVTGINATLPHEARKYPSQGAVRMAPTVVTNVVRPITSTPISIASKPVDGGVAVGTLPPDGKPKLLIGAGGAGGGGYFPSSSPKPNGQRSLVTGLVLGGAFPNQPTVQLITPTQPTPCNGAPNSSAVPLPLLHHQFLPAASITPPSGGKPLTQVQYILPTLPATANPNSPSSQQTQQASNILTLPSAAPTHVTLANGVHSGVGQGIRYASVPAVGGVSPGGGVQAQSPVLQSKMLVPMATVGTGSTPPQPISLVGPPLPVQNGTQPGSKVIQIAPMPVVQTNVHPGGSVHTRSSFPVSMPTATVMAPGPTPPQTVLLTPPPTRITYVQSTPGVAAPLPLGSTPAVSSTQQAPSPSGPSFLQSQVATLGFTAIAPAGQALVQPIVASQPPLLAPCPPPSGLSQPAQTSTATCQLVTAIYPSVSLAGGVVSVTAVPQSTATSTSVPASSLAPQAKTFSAAAAQPHTQTDAQLQSQVNMHMENERGLESRKEMEKQRDLVVSKDGHQTPPSGLEESVQHTHKGQHCEGKEDGKKGSKMERESERDVGGGLSQTERAERAREMEGETETQAATNSKDEQCREARRREASVLDPPPPPLQTDPPSAKKTKFRPPPLKNTTDAGDKALFGSSFEERIKELPEFKPEDVLPSPNLQSLATSPRAILGSYRKKRRNSTDLDSADDPSSPRRKSRRLSSCSSEPNTPKSAAKCEGDIFTFDRAVGETEHILEELDRVPPSSLRRMLDQRRALVMQLFQEHGFFPSAQATAAFQARHSETFPNKVCLQLKIREVRQKIMQTAGSSEIMGGVSSGSSDSASTPGPSNPVARENSEADERGRATEEPKKDAGDPQESR</sequence>
<feature type="compositionally biased region" description="Polar residues" evidence="7">
    <location>
        <begin position="741"/>
        <end position="755"/>
    </location>
</feature>
<dbReference type="PROSITE" id="PS50118">
    <property type="entry name" value="HMG_BOX_2"/>
    <property type="match status" value="1"/>
</dbReference>
<feature type="compositionally biased region" description="Polar residues" evidence="7">
    <location>
        <begin position="201"/>
        <end position="212"/>
    </location>
</feature>
<keyword evidence="4" id="KW-0804">Transcription</keyword>
<dbReference type="InterPro" id="IPR052412">
    <property type="entry name" value="CC-Dev_Transcription_Reg"/>
</dbReference>